<gene>
    <name evidence="1" type="ORF">POPTR_009G076700v4</name>
</gene>
<accession>A0ACC0SH18</accession>
<evidence type="ECO:0000313" key="1">
    <source>
        <dbReference type="EMBL" id="KAI9388537.1"/>
    </source>
</evidence>
<protein>
    <submittedName>
        <fullName evidence="1">Uncharacterized protein</fullName>
    </submittedName>
</protein>
<comment type="caution">
    <text evidence="1">The sequence shown here is derived from an EMBL/GenBank/DDBJ whole genome shotgun (WGS) entry which is preliminary data.</text>
</comment>
<evidence type="ECO:0000313" key="2">
    <source>
        <dbReference type="Proteomes" id="UP000006729"/>
    </source>
</evidence>
<organism evidence="1 2">
    <name type="scientific">Populus trichocarpa</name>
    <name type="common">Western balsam poplar</name>
    <name type="synonym">Populus balsamifera subsp. trichocarpa</name>
    <dbReference type="NCBI Taxonomy" id="3694"/>
    <lineage>
        <taxon>Eukaryota</taxon>
        <taxon>Viridiplantae</taxon>
        <taxon>Streptophyta</taxon>
        <taxon>Embryophyta</taxon>
        <taxon>Tracheophyta</taxon>
        <taxon>Spermatophyta</taxon>
        <taxon>Magnoliopsida</taxon>
        <taxon>eudicotyledons</taxon>
        <taxon>Gunneridae</taxon>
        <taxon>Pentapetalae</taxon>
        <taxon>rosids</taxon>
        <taxon>fabids</taxon>
        <taxon>Malpighiales</taxon>
        <taxon>Salicaceae</taxon>
        <taxon>Saliceae</taxon>
        <taxon>Populus</taxon>
    </lineage>
</organism>
<keyword evidence="2" id="KW-1185">Reference proteome</keyword>
<reference evidence="1 2" key="1">
    <citation type="journal article" date="2006" name="Science">
        <title>The genome of black cottonwood, Populus trichocarpa (Torr. &amp; Gray).</title>
        <authorList>
            <person name="Tuskan G.A."/>
            <person name="Difazio S."/>
            <person name="Jansson S."/>
            <person name="Bohlmann J."/>
            <person name="Grigoriev I."/>
            <person name="Hellsten U."/>
            <person name="Putnam N."/>
            <person name="Ralph S."/>
            <person name="Rombauts S."/>
            <person name="Salamov A."/>
            <person name="Schein J."/>
            <person name="Sterck L."/>
            <person name="Aerts A."/>
            <person name="Bhalerao R.R."/>
            <person name="Bhalerao R.P."/>
            <person name="Blaudez D."/>
            <person name="Boerjan W."/>
            <person name="Brun A."/>
            <person name="Brunner A."/>
            <person name="Busov V."/>
            <person name="Campbell M."/>
            <person name="Carlson J."/>
            <person name="Chalot M."/>
            <person name="Chapman J."/>
            <person name="Chen G.L."/>
            <person name="Cooper D."/>
            <person name="Coutinho P.M."/>
            <person name="Couturier J."/>
            <person name="Covert S."/>
            <person name="Cronk Q."/>
            <person name="Cunningham R."/>
            <person name="Davis J."/>
            <person name="Degroeve S."/>
            <person name="Dejardin A."/>
            <person name="Depamphilis C."/>
            <person name="Detter J."/>
            <person name="Dirks B."/>
            <person name="Dubchak I."/>
            <person name="Duplessis S."/>
            <person name="Ehlting J."/>
            <person name="Ellis B."/>
            <person name="Gendler K."/>
            <person name="Goodstein D."/>
            <person name="Gribskov M."/>
            <person name="Grimwood J."/>
            <person name="Groover A."/>
            <person name="Gunter L."/>
            <person name="Hamberger B."/>
            <person name="Heinze B."/>
            <person name="Helariutta Y."/>
            <person name="Henrissat B."/>
            <person name="Holligan D."/>
            <person name="Holt R."/>
            <person name="Huang W."/>
            <person name="Islam-Faridi N."/>
            <person name="Jones S."/>
            <person name="Jones-Rhoades M."/>
            <person name="Jorgensen R."/>
            <person name="Joshi C."/>
            <person name="Kangasjarvi J."/>
            <person name="Karlsson J."/>
            <person name="Kelleher C."/>
            <person name="Kirkpatrick R."/>
            <person name="Kirst M."/>
            <person name="Kohler A."/>
            <person name="Kalluri U."/>
            <person name="Larimer F."/>
            <person name="Leebens-Mack J."/>
            <person name="Leple J.C."/>
            <person name="Locascio P."/>
            <person name="Lou Y."/>
            <person name="Lucas S."/>
            <person name="Martin F."/>
            <person name="Montanini B."/>
            <person name="Napoli C."/>
            <person name="Nelson D.R."/>
            <person name="Nelson C."/>
            <person name="Nieminen K."/>
            <person name="Nilsson O."/>
            <person name="Pereda V."/>
            <person name="Peter G."/>
            <person name="Philippe R."/>
            <person name="Pilate G."/>
            <person name="Poliakov A."/>
            <person name="Razumovskaya J."/>
            <person name="Richardson P."/>
            <person name="Rinaldi C."/>
            <person name="Ritland K."/>
            <person name="Rouze P."/>
            <person name="Ryaboy D."/>
            <person name="Schmutz J."/>
            <person name="Schrader J."/>
            <person name="Segerman B."/>
            <person name="Shin H."/>
            <person name="Siddiqui A."/>
            <person name="Sterky F."/>
            <person name="Terry A."/>
            <person name="Tsai C.J."/>
            <person name="Uberbacher E."/>
            <person name="Unneberg P."/>
            <person name="Vahala J."/>
            <person name="Wall K."/>
            <person name="Wessler S."/>
            <person name="Yang G."/>
            <person name="Yin T."/>
            <person name="Douglas C."/>
            <person name="Marra M."/>
            <person name="Sandberg G."/>
            <person name="Van de Peer Y."/>
            <person name="Rokhsar D."/>
        </authorList>
    </citation>
    <scope>NUCLEOTIDE SEQUENCE [LARGE SCALE GENOMIC DNA]</scope>
    <source>
        <strain evidence="2">cv. Nisqually</strain>
    </source>
</reference>
<sequence length="311" mass="35015">MDCFKSDRVSIIDFKSLKTRTDSRIRSVSTQPSPTPRNPFIPSRPPSSLNHRPTPPPHPTSPHLLEDRISTQHREIQSLLLDNQRHAATHVALKQEVSLSQQDLRHLSTLAADVKAERDNQIREFYQRSLKLDAELRSIDAMSAELVRVRTDVQKLTVQRQDMTAQLKEMNSEIVKAKTETQQVGVIKEEIETVQQEIQRGRSAIEYEKKTRAFNLEQEKVLEKNRILLVREIEKLRTELANSEKRARAAAAAGNPSPGYGRNYGSAEVRYGGSSYPDPIGLQQVQIGGSDSVPTFSSGAMSNGHHDTAHR</sequence>
<dbReference type="EMBL" id="CM009298">
    <property type="protein sequence ID" value="KAI9388537.1"/>
    <property type="molecule type" value="Genomic_DNA"/>
</dbReference>
<name>A0ACC0SH18_POPTR</name>
<proteinExistence type="predicted"/>
<dbReference type="Proteomes" id="UP000006729">
    <property type="component" value="Chromosome 9"/>
</dbReference>